<comment type="catalytic activity">
    <reaction evidence="8">
        <text>fluoride(in) = fluoride(out)</text>
        <dbReference type="Rhea" id="RHEA:76159"/>
        <dbReference type="ChEBI" id="CHEBI:17051"/>
    </reaction>
    <physiologicalReaction direction="left-to-right" evidence="8">
        <dbReference type="Rhea" id="RHEA:76160"/>
    </physiologicalReaction>
</comment>
<protein>
    <recommendedName>
        <fullName evidence="10">Fluoride-specific ion channel FluC</fullName>
    </recommendedName>
</protein>
<dbReference type="GO" id="GO:0140114">
    <property type="term" value="P:cellular detoxification of fluoride"/>
    <property type="evidence" value="ECO:0007669"/>
    <property type="project" value="UniProtKB-UniRule"/>
</dbReference>
<evidence type="ECO:0000256" key="9">
    <source>
        <dbReference type="ARBA" id="ARBA00049940"/>
    </source>
</evidence>
<keyword evidence="10" id="KW-0813">Transport</keyword>
<comment type="activity regulation">
    <text evidence="10">Na(+) is not transported, but it plays an essential structural role and its presence is essential for fluoride channel function.</text>
</comment>
<evidence type="ECO:0000313" key="12">
    <source>
        <dbReference type="Proteomes" id="UP001172911"/>
    </source>
</evidence>
<reference evidence="11" key="1">
    <citation type="journal article" date="2023" name="J. Hazard. Mater.">
        <title>Anaerobic biodegradation of pyrene and benzo[a]pyrene by a new sulfate-reducing Desulforamulus aquiferis strain DSA.</title>
        <authorList>
            <person name="Zhang Z."/>
            <person name="Sun J."/>
            <person name="Gong X."/>
            <person name="Wang C."/>
            <person name="Wang H."/>
        </authorList>
    </citation>
    <scope>NUCLEOTIDE SEQUENCE</scope>
    <source>
        <strain evidence="11">DSA</strain>
    </source>
</reference>
<comment type="subcellular location">
    <subcellularLocation>
        <location evidence="1 10">Cell membrane</location>
        <topology evidence="1 10">Multi-pass membrane protein</topology>
    </subcellularLocation>
</comment>
<feature type="binding site" evidence="10">
    <location>
        <position position="74"/>
    </location>
    <ligand>
        <name>Na(+)</name>
        <dbReference type="ChEBI" id="CHEBI:29101"/>
        <note>structural</note>
    </ligand>
</feature>
<feature type="transmembrane region" description="Helical" evidence="10">
    <location>
        <begin position="96"/>
        <end position="116"/>
    </location>
</feature>
<keyword evidence="4 10" id="KW-1133">Transmembrane helix</keyword>
<organism evidence="11 12">
    <name type="scientific">Desulforamulus aquiferis</name>
    <dbReference type="NCBI Taxonomy" id="1397668"/>
    <lineage>
        <taxon>Bacteria</taxon>
        <taxon>Bacillati</taxon>
        <taxon>Bacillota</taxon>
        <taxon>Clostridia</taxon>
        <taxon>Eubacteriales</taxon>
        <taxon>Peptococcaceae</taxon>
        <taxon>Desulforamulus</taxon>
    </lineage>
</organism>
<comment type="function">
    <text evidence="9 10">Fluoride-specific ion channel. Important for reducing fluoride concentration in the cell, thus reducing its toxicity.</text>
</comment>
<sequence length="120" mass="13068">MKDLLLVAAGGFLGATGRFLVTSIIQSKHNYPFPFGTFTVNLVGSFLLGFLFAQHLFNADLLLLLGIGFLGSFTTFSTFEMESVELIRKGKLPISLLYMALSTIFALIAAFMGYCLGKVI</sequence>
<dbReference type="HAMAP" id="MF_00454">
    <property type="entry name" value="FluC"/>
    <property type="match status" value="1"/>
</dbReference>
<keyword evidence="3 10" id="KW-0812">Transmembrane</keyword>
<keyword evidence="10" id="KW-0406">Ion transport</keyword>
<dbReference type="EMBL" id="JARPTC010000015">
    <property type="protein sequence ID" value="MDO7787691.1"/>
    <property type="molecule type" value="Genomic_DNA"/>
</dbReference>
<evidence type="ECO:0000256" key="2">
    <source>
        <dbReference type="ARBA" id="ARBA00022475"/>
    </source>
</evidence>
<feature type="transmembrane region" description="Helical" evidence="10">
    <location>
        <begin position="59"/>
        <end position="76"/>
    </location>
</feature>
<dbReference type="GO" id="GO:0062054">
    <property type="term" value="F:fluoride channel activity"/>
    <property type="evidence" value="ECO:0007669"/>
    <property type="project" value="UniProtKB-UniRule"/>
</dbReference>
<keyword evidence="2 10" id="KW-1003">Cell membrane</keyword>
<dbReference type="PANTHER" id="PTHR28259:SF1">
    <property type="entry name" value="FLUORIDE EXPORT PROTEIN 1-RELATED"/>
    <property type="match status" value="1"/>
</dbReference>
<dbReference type="RefSeq" id="WP_304542936.1">
    <property type="nucleotide sequence ID" value="NZ_JARPTC010000015.1"/>
</dbReference>
<proteinExistence type="inferred from homology"/>
<keyword evidence="6 10" id="KW-0407">Ion channel</keyword>
<evidence type="ECO:0000256" key="1">
    <source>
        <dbReference type="ARBA" id="ARBA00004651"/>
    </source>
</evidence>
<dbReference type="InterPro" id="IPR003691">
    <property type="entry name" value="FluC"/>
</dbReference>
<evidence type="ECO:0000256" key="8">
    <source>
        <dbReference type="ARBA" id="ARBA00035585"/>
    </source>
</evidence>
<keyword evidence="10" id="KW-0479">Metal-binding</keyword>
<dbReference type="AlphaFoldDB" id="A0AAW7ZEF2"/>
<dbReference type="Pfam" id="PF02537">
    <property type="entry name" value="CRCB"/>
    <property type="match status" value="1"/>
</dbReference>
<evidence type="ECO:0000256" key="5">
    <source>
        <dbReference type="ARBA" id="ARBA00023136"/>
    </source>
</evidence>
<evidence type="ECO:0000256" key="4">
    <source>
        <dbReference type="ARBA" id="ARBA00022989"/>
    </source>
</evidence>
<evidence type="ECO:0000256" key="6">
    <source>
        <dbReference type="ARBA" id="ARBA00023303"/>
    </source>
</evidence>
<name>A0AAW7ZEF2_9FIRM</name>
<dbReference type="PANTHER" id="PTHR28259">
    <property type="entry name" value="FLUORIDE EXPORT PROTEIN 1-RELATED"/>
    <property type="match status" value="1"/>
</dbReference>
<evidence type="ECO:0000256" key="7">
    <source>
        <dbReference type="ARBA" id="ARBA00035120"/>
    </source>
</evidence>
<gene>
    <name evidence="10 11" type="primary">crcB</name>
    <name evidence="10" type="synonym">fluC</name>
    <name evidence="11" type="ORF">P6N53_10725</name>
</gene>
<evidence type="ECO:0000256" key="10">
    <source>
        <dbReference type="HAMAP-Rule" id="MF_00454"/>
    </source>
</evidence>
<evidence type="ECO:0000313" key="11">
    <source>
        <dbReference type="EMBL" id="MDO7787691.1"/>
    </source>
</evidence>
<reference evidence="11" key="2">
    <citation type="submission" date="2023-03" db="EMBL/GenBank/DDBJ databases">
        <authorList>
            <person name="Zhang Z."/>
        </authorList>
    </citation>
    <scope>NUCLEOTIDE SEQUENCE</scope>
    <source>
        <strain evidence="11">DSA</strain>
    </source>
</reference>
<keyword evidence="10" id="KW-0915">Sodium</keyword>
<dbReference type="NCBIfam" id="TIGR00494">
    <property type="entry name" value="crcB"/>
    <property type="match status" value="1"/>
</dbReference>
<keyword evidence="12" id="KW-1185">Reference proteome</keyword>
<comment type="similarity">
    <text evidence="7 10">Belongs to the fluoride channel Fluc/FEX (TC 1.A.43) family.</text>
</comment>
<dbReference type="GO" id="GO:0046872">
    <property type="term" value="F:metal ion binding"/>
    <property type="evidence" value="ECO:0007669"/>
    <property type="project" value="UniProtKB-KW"/>
</dbReference>
<feature type="binding site" evidence="10">
    <location>
        <position position="71"/>
    </location>
    <ligand>
        <name>Na(+)</name>
        <dbReference type="ChEBI" id="CHEBI:29101"/>
        <note>structural</note>
    </ligand>
</feature>
<accession>A0AAW7ZEF2</accession>
<evidence type="ECO:0000256" key="3">
    <source>
        <dbReference type="ARBA" id="ARBA00022692"/>
    </source>
</evidence>
<dbReference type="GO" id="GO:0005886">
    <property type="term" value="C:plasma membrane"/>
    <property type="evidence" value="ECO:0007669"/>
    <property type="project" value="UniProtKB-SubCell"/>
</dbReference>
<comment type="caution">
    <text evidence="11">The sequence shown here is derived from an EMBL/GenBank/DDBJ whole genome shotgun (WGS) entry which is preliminary data.</text>
</comment>
<feature type="transmembrane region" description="Helical" evidence="10">
    <location>
        <begin position="33"/>
        <end position="52"/>
    </location>
</feature>
<keyword evidence="5 10" id="KW-0472">Membrane</keyword>
<dbReference type="Proteomes" id="UP001172911">
    <property type="component" value="Unassembled WGS sequence"/>
</dbReference>